<evidence type="ECO:0000313" key="6">
    <source>
        <dbReference type="Proteomes" id="UP001164733"/>
    </source>
</evidence>
<name>A0AA47EH31_9CLOT</name>
<evidence type="ECO:0000313" key="5">
    <source>
        <dbReference type="EMBL" id="WAG60087.1"/>
    </source>
</evidence>
<proteinExistence type="predicted"/>
<dbReference type="Pfam" id="PF00037">
    <property type="entry name" value="Fer4"/>
    <property type="match status" value="1"/>
</dbReference>
<dbReference type="PANTHER" id="PTHR42827:SF1">
    <property type="entry name" value="IRON-SULFUR CLUSTER-BINDING PROTEIN"/>
    <property type="match status" value="1"/>
</dbReference>
<protein>
    <submittedName>
        <fullName evidence="5">4Fe-4S binding protein</fullName>
    </submittedName>
</protein>
<gene>
    <name evidence="5" type="ORF">LL038_21515</name>
</gene>
<dbReference type="GO" id="GO:0051536">
    <property type="term" value="F:iron-sulfur cluster binding"/>
    <property type="evidence" value="ECO:0007669"/>
    <property type="project" value="UniProtKB-KW"/>
</dbReference>
<reference evidence="5" key="1">
    <citation type="submission" date="2021-11" db="EMBL/GenBank/DDBJ databases">
        <title>Clostridia strains as spoilage organisms.</title>
        <authorList>
            <person name="Wambui J."/>
            <person name="Stevens M.J.A."/>
            <person name="Stephan R."/>
        </authorList>
    </citation>
    <scope>NUCLEOTIDE SEQUENCE</scope>
    <source>
        <strain evidence="5">CF009</strain>
    </source>
</reference>
<dbReference type="PROSITE" id="PS51379">
    <property type="entry name" value="4FE4S_FER_2"/>
    <property type="match status" value="1"/>
</dbReference>
<keyword evidence="3" id="KW-0411">Iron-sulfur</keyword>
<dbReference type="EMBL" id="CP086239">
    <property type="protein sequence ID" value="WAG60087.1"/>
    <property type="molecule type" value="Genomic_DNA"/>
</dbReference>
<dbReference type="AlphaFoldDB" id="A0AA47EH31"/>
<dbReference type="Proteomes" id="UP001164733">
    <property type="component" value="Chromosome"/>
</dbReference>
<keyword evidence="2" id="KW-0408">Iron</keyword>
<dbReference type="PANTHER" id="PTHR42827">
    <property type="entry name" value="IRON-SULFUR CLUSTER-BINDING PROTEIN-RELATED"/>
    <property type="match status" value="1"/>
</dbReference>
<sequence>MNKKDLIRIASDFVENSKDNYVSNEIAISESVVGMKIFETPIFGFATSDDEYFTLFKEPTVIGKHFLNPKEWLSQSKSVISFFLPFSEVVKRGNRRDKAWPSEEWLHGRIEGQVFINKLCIYLKSELINAGYNSIVPTMDERFWMKGELNNNSPHPEASFTSNWSERHAAFVGGLGTFGLSKGLITSKGMSGRIGSIITELYLSPKKREYENIYEYCSKCGACVKKCPVNAISIDKGKNHIICSNFVDTTYEKYKPRYGCGKCQTGVPCESHIPKHYKINEL</sequence>
<dbReference type="RefSeq" id="WP_216122959.1">
    <property type="nucleotide sequence ID" value="NZ_CP086239.1"/>
</dbReference>
<dbReference type="InterPro" id="IPR017896">
    <property type="entry name" value="4Fe4S_Fe-S-bd"/>
</dbReference>
<dbReference type="InterPro" id="IPR017900">
    <property type="entry name" value="4Fe4S_Fe_S_CS"/>
</dbReference>
<organism evidence="5 6">
    <name type="scientific">Clostridium estertheticum</name>
    <dbReference type="NCBI Taxonomy" id="238834"/>
    <lineage>
        <taxon>Bacteria</taxon>
        <taxon>Bacillati</taxon>
        <taxon>Bacillota</taxon>
        <taxon>Clostridia</taxon>
        <taxon>Eubacteriales</taxon>
        <taxon>Clostridiaceae</taxon>
        <taxon>Clostridium</taxon>
    </lineage>
</organism>
<feature type="domain" description="4Fe-4S ferredoxin-type" evidence="4">
    <location>
        <begin position="207"/>
        <end position="237"/>
    </location>
</feature>
<evidence type="ECO:0000259" key="4">
    <source>
        <dbReference type="PROSITE" id="PS51379"/>
    </source>
</evidence>
<evidence type="ECO:0000256" key="2">
    <source>
        <dbReference type="ARBA" id="ARBA00023004"/>
    </source>
</evidence>
<accession>A0AA47EH31</accession>
<evidence type="ECO:0000256" key="3">
    <source>
        <dbReference type="ARBA" id="ARBA00023014"/>
    </source>
</evidence>
<dbReference type="PROSITE" id="PS00198">
    <property type="entry name" value="4FE4S_FER_1"/>
    <property type="match status" value="1"/>
</dbReference>
<keyword evidence="1" id="KW-0479">Metal-binding</keyword>
<dbReference type="GO" id="GO:0046872">
    <property type="term" value="F:metal ion binding"/>
    <property type="evidence" value="ECO:0007669"/>
    <property type="project" value="UniProtKB-KW"/>
</dbReference>
<evidence type="ECO:0000256" key="1">
    <source>
        <dbReference type="ARBA" id="ARBA00022723"/>
    </source>
</evidence>